<evidence type="ECO:0000313" key="4">
    <source>
        <dbReference type="Proteomes" id="UP000290365"/>
    </source>
</evidence>
<gene>
    <name evidence="3" type="ORF">EPA93_08160</name>
</gene>
<dbReference type="KEGG" id="kbs:EPA93_08160"/>
<organism evidence="3 4">
    <name type="scientific">Ktedonosporobacter rubrisoli</name>
    <dbReference type="NCBI Taxonomy" id="2509675"/>
    <lineage>
        <taxon>Bacteria</taxon>
        <taxon>Bacillati</taxon>
        <taxon>Chloroflexota</taxon>
        <taxon>Ktedonobacteria</taxon>
        <taxon>Ktedonobacterales</taxon>
        <taxon>Ktedonosporobacteraceae</taxon>
        <taxon>Ktedonosporobacter</taxon>
    </lineage>
</organism>
<dbReference type="InterPro" id="IPR016181">
    <property type="entry name" value="Acyl_CoA_acyltransferase"/>
</dbReference>
<keyword evidence="1" id="KW-0812">Transmembrane</keyword>
<name>A0A4P6JLS4_KTERU</name>
<dbReference type="OrthoDB" id="9807582at2"/>
<reference evidence="3 4" key="1">
    <citation type="submission" date="2019-01" db="EMBL/GenBank/DDBJ databases">
        <title>Ktedonosporobacter rubrisoli SCAWS-G2.</title>
        <authorList>
            <person name="Huang Y."/>
            <person name="Yan B."/>
        </authorList>
    </citation>
    <scope>NUCLEOTIDE SEQUENCE [LARGE SCALE GENOMIC DNA]</scope>
    <source>
        <strain evidence="3 4">SCAWS-G2</strain>
    </source>
</reference>
<dbReference type="AlphaFoldDB" id="A0A4P6JLS4"/>
<dbReference type="RefSeq" id="WP_129886576.1">
    <property type="nucleotide sequence ID" value="NZ_CP035758.1"/>
</dbReference>
<keyword evidence="3" id="KW-0808">Transferase</keyword>
<accession>A0A4P6JLS4</accession>
<keyword evidence="1" id="KW-1133">Transmembrane helix</keyword>
<sequence length="275" mass="30177">MSQHLDDFSPQSLVQTIEANIHEFLLILGKTGGGEERQGTEIQWVIGGAPISYHNCVIHAYLTDETADEVIKASVERFQAYKVPGSWHVGPAMRPLDLGTRLLAQGFSYGGAEAGMAVDLLALHEQVSPPPALVIKRVSNEAELQTWTRTLASGFGEGAIEANWVGSQYRRLGFDPSGAWRHYLAYLDELPVATTTLFLGAGVAGIYFVFTLPQMRGQGIGGAITLAALRDARRLGYRIGVLGASEMGYSVYQRLGFREYCRLHLYEWKPSVTKS</sequence>
<dbReference type="SUPFAM" id="SSF55729">
    <property type="entry name" value="Acyl-CoA N-acyltransferases (Nat)"/>
    <property type="match status" value="1"/>
</dbReference>
<dbReference type="PROSITE" id="PS51186">
    <property type="entry name" value="GNAT"/>
    <property type="match status" value="1"/>
</dbReference>
<dbReference type="Pfam" id="PF13508">
    <property type="entry name" value="Acetyltransf_7"/>
    <property type="match status" value="1"/>
</dbReference>
<dbReference type="Proteomes" id="UP000290365">
    <property type="component" value="Chromosome"/>
</dbReference>
<evidence type="ECO:0000256" key="1">
    <source>
        <dbReference type="SAM" id="Phobius"/>
    </source>
</evidence>
<feature type="transmembrane region" description="Helical" evidence="1">
    <location>
        <begin position="190"/>
        <end position="210"/>
    </location>
</feature>
<feature type="domain" description="N-acetyltransferase" evidence="2">
    <location>
        <begin position="134"/>
        <end position="275"/>
    </location>
</feature>
<proteinExistence type="predicted"/>
<dbReference type="InterPro" id="IPR000182">
    <property type="entry name" value="GNAT_dom"/>
</dbReference>
<evidence type="ECO:0000259" key="2">
    <source>
        <dbReference type="PROSITE" id="PS51186"/>
    </source>
</evidence>
<keyword evidence="4" id="KW-1185">Reference proteome</keyword>
<dbReference type="EMBL" id="CP035758">
    <property type="protein sequence ID" value="QBD75980.1"/>
    <property type="molecule type" value="Genomic_DNA"/>
</dbReference>
<dbReference type="GO" id="GO:0016747">
    <property type="term" value="F:acyltransferase activity, transferring groups other than amino-acyl groups"/>
    <property type="evidence" value="ECO:0007669"/>
    <property type="project" value="InterPro"/>
</dbReference>
<keyword evidence="1" id="KW-0472">Membrane</keyword>
<dbReference type="CDD" id="cd04301">
    <property type="entry name" value="NAT_SF"/>
    <property type="match status" value="1"/>
</dbReference>
<evidence type="ECO:0000313" key="3">
    <source>
        <dbReference type="EMBL" id="QBD75980.1"/>
    </source>
</evidence>
<dbReference type="Gene3D" id="3.40.630.30">
    <property type="match status" value="1"/>
</dbReference>
<protein>
    <submittedName>
        <fullName evidence="3">GNAT family N-acetyltransferase</fullName>
    </submittedName>
</protein>